<dbReference type="EMBL" id="JAIQCV010000005">
    <property type="protein sequence ID" value="KAH1097703.1"/>
    <property type="molecule type" value="Genomic_DNA"/>
</dbReference>
<keyword evidence="3" id="KW-1185">Reference proteome</keyword>
<proteinExistence type="predicted"/>
<dbReference type="OrthoDB" id="981249at2759"/>
<feature type="domain" description="DUF4219" evidence="1">
    <location>
        <begin position="14"/>
        <end position="40"/>
    </location>
</feature>
<protein>
    <recommendedName>
        <fullName evidence="1">DUF4219 domain-containing protein</fullName>
    </recommendedName>
</protein>
<reference evidence="2 3" key="1">
    <citation type="journal article" date="2021" name="Plant Biotechnol. J.">
        <title>Multi-omics assisted identification of the key and species-specific regulatory components of drought-tolerant mechanisms in Gossypium stocksii.</title>
        <authorList>
            <person name="Yu D."/>
            <person name="Ke L."/>
            <person name="Zhang D."/>
            <person name="Wu Y."/>
            <person name="Sun Y."/>
            <person name="Mei J."/>
            <person name="Sun J."/>
            <person name="Sun Y."/>
        </authorList>
    </citation>
    <scope>NUCLEOTIDE SEQUENCE [LARGE SCALE GENOMIC DNA]</scope>
    <source>
        <strain evidence="3">cv. E1</strain>
        <tissue evidence="2">Leaf</tissue>
    </source>
</reference>
<accession>A0A9D3VVI5</accession>
<gene>
    <name evidence="2" type="ORF">J1N35_014624</name>
</gene>
<dbReference type="InterPro" id="IPR025314">
    <property type="entry name" value="DUF4219"/>
</dbReference>
<dbReference type="Pfam" id="PF13961">
    <property type="entry name" value="DUF4219"/>
    <property type="match status" value="1"/>
</dbReference>
<evidence type="ECO:0000259" key="1">
    <source>
        <dbReference type="Pfam" id="PF13961"/>
    </source>
</evidence>
<evidence type="ECO:0000313" key="3">
    <source>
        <dbReference type="Proteomes" id="UP000828251"/>
    </source>
</evidence>
<evidence type="ECO:0000313" key="2">
    <source>
        <dbReference type="EMBL" id="KAH1097703.1"/>
    </source>
</evidence>
<dbReference type="AlphaFoldDB" id="A0A9D3VVI5"/>
<sequence length="116" mass="13314">MSSSSFSLAPPPVLNGKSYHIWVVKMKTYLQSFDLWEVVNAELEPPPLRTNPTITLIRQYSNDKAKRYKTMSCLQNSVSDLIFTRIMHVRLQSRLGTSSKKSFKALKKQYINNSST</sequence>
<name>A0A9D3VVI5_9ROSI</name>
<dbReference type="PANTHER" id="PTHR35317">
    <property type="entry name" value="OS04G0629600 PROTEIN"/>
    <property type="match status" value="1"/>
</dbReference>
<comment type="caution">
    <text evidence="2">The sequence shown here is derived from an EMBL/GenBank/DDBJ whole genome shotgun (WGS) entry which is preliminary data.</text>
</comment>
<dbReference type="Proteomes" id="UP000828251">
    <property type="component" value="Unassembled WGS sequence"/>
</dbReference>
<organism evidence="2 3">
    <name type="scientific">Gossypium stocksii</name>
    <dbReference type="NCBI Taxonomy" id="47602"/>
    <lineage>
        <taxon>Eukaryota</taxon>
        <taxon>Viridiplantae</taxon>
        <taxon>Streptophyta</taxon>
        <taxon>Embryophyta</taxon>
        <taxon>Tracheophyta</taxon>
        <taxon>Spermatophyta</taxon>
        <taxon>Magnoliopsida</taxon>
        <taxon>eudicotyledons</taxon>
        <taxon>Gunneridae</taxon>
        <taxon>Pentapetalae</taxon>
        <taxon>rosids</taxon>
        <taxon>malvids</taxon>
        <taxon>Malvales</taxon>
        <taxon>Malvaceae</taxon>
        <taxon>Malvoideae</taxon>
        <taxon>Gossypium</taxon>
    </lineage>
</organism>
<dbReference type="PANTHER" id="PTHR35317:SF31">
    <property type="entry name" value="DUF4219 DOMAIN-CONTAINING PROTEIN"/>
    <property type="match status" value="1"/>
</dbReference>